<evidence type="ECO:0000256" key="1">
    <source>
        <dbReference type="ARBA" id="ARBA00004651"/>
    </source>
</evidence>
<feature type="transmembrane region" description="Helical" evidence="7">
    <location>
        <begin position="65"/>
        <end position="91"/>
    </location>
</feature>
<feature type="transmembrane region" description="Helical" evidence="7">
    <location>
        <begin position="12"/>
        <end position="31"/>
    </location>
</feature>
<dbReference type="SUPFAM" id="SSF161098">
    <property type="entry name" value="MetI-like"/>
    <property type="match status" value="1"/>
</dbReference>
<feature type="domain" description="ABC transmembrane type-1" evidence="8">
    <location>
        <begin position="66"/>
        <end position="257"/>
    </location>
</feature>
<keyword evidence="10" id="KW-1185">Reference proteome</keyword>
<evidence type="ECO:0000259" key="8">
    <source>
        <dbReference type="PROSITE" id="PS50928"/>
    </source>
</evidence>
<dbReference type="InterPro" id="IPR000515">
    <property type="entry name" value="MetI-like"/>
</dbReference>
<dbReference type="OrthoDB" id="187395at2"/>
<gene>
    <name evidence="9" type="ORF">CVD27_01995</name>
</gene>
<comment type="similarity">
    <text evidence="7">Belongs to the binding-protein-dependent transport system permease family.</text>
</comment>
<dbReference type="AlphaFoldDB" id="A0A2N5HVU2"/>
<evidence type="ECO:0000256" key="6">
    <source>
        <dbReference type="ARBA" id="ARBA00023136"/>
    </source>
</evidence>
<dbReference type="EMBL" id="PGVE01000012">
    <property type="protein sequence ID" value="PLS09631.1"/>
    <property type="molecule type" value="Genomic_DNA"/>
</dbReference>
<dbReference type="Pfam" id="PF00528">
    <property type="entry name" value="BPD_transp_1"/>
    <property type="match status" value="1"/>
</dbReference>
<dbReference type="PANTHER" id="PTHR43744:SF8">
    <property type="entry name" value="SN-GLYCEROL-3-PHOSPHATE TRANSPORT SYSTEM PERMEASE PROTEIN UGPE"/>
    <property type="match status" value="1"/>
</dbReference>
<keyword evidence="4 7" id="KW-0812">Transmembrane</keyword>
<keyword evidence="6 7" id="KW-0472">Membrane</keyword>
<keyword evidence="3" id="KW-1003">Cell membrane</keyword>
<protein>
    <submittedName>
        <fullName evidence="9">Carbohydrate ABC transporter permease</fullName>
    </submittedName>
</protein>
<feature type="transmembrane region" description="Helical" evidence="7">
    <location>
        <begin position="178"/>
        <end position="203"/>
    </location>
</feature>
<dbReference type="Proteomes" id="UP000234950">
    <property type="component" value="Unassembled WGS sequence"/>
</dbReference>
<evidence type="ECO:0000256" key="4">
    <source>
        <dbReference type="ARBA" id="ARBA00022692"/>
    </source>
</evidence>
<keyword evidence="5 7" id="KW-1133">Transmembrane helix</keyword>
<dbReference type="GO" id="GO:0055085">
    <property type="term" value="P:transmembrane transport"/>
    <property type="evidence" value="ECO:0007669"/>
    <property type="project" value="InterPro"/>
</dbReference>
<evidence type="ECO:0000313" key="10">
    <source>
        <dbReference type="Proteomes" id="UP000234950"/>
    </source>
</evidence>
<accession>A0A2N5HVU2</accession>
<dbReference type="CDD" id="cd06261">
    <property type="entry name" value="TM_PBP2"/>
    <property type="match status" value="1"/>
</dbReference>
<dbReference type="GO" id="GO:0005886">
    <property type="term" value="C:plasma membrane"/>
    <property type="evidence" value="ECO:0007669"/>
    <property type="project" value="UniProtKB-SubCell"/>
</dbReference>
<comment type="caution">
    <text evidence="9">The sequence shown here is derived from an EMBL/GenBank/DDBJ whole genome shotgun (WGS) entry which is preliminary data.</text>
</comment>
<keyword evidence="2 7" id="KW-0813">Transport</keyword>
<evidence type="ECO:0000256" key="2">
    <source>
        <dbReference type="ARBA" id="ARBA00022448"/>
    </source>
</evidence>
<feature type="transmembrane region" description="Helical" evidence="7">
    <location>
        <begin position="103"/>
        <end position="125"/>
    </location>
</feature>
<dbReference type="InterPro" id="IPR035906">
    <property type="entry name" value="MetI-like_sf"/>
</dbReference>
<dbReference type="PANTHER" id="PTHR43744">
    <property type="entry name" value="ABC TRANSPORTER PERMEASE PROTEIN MG189-RELATED-RELATED"/>
    <property type="match status" value="1"/>
</dbReference>
<comment type="subcellular location">
    <subcellularLocation>
        <location evidence="1 7">Cell membrane</location>
        <topology evidence="1 7">Multi-pass membrane protein</topology>
    </subcellularLocation>
</comment>
<evidence type="ECO:0000256" key="5">
    <source>
        <dbReference type="ARBA" id="ARBA00022989"/>
    </source>
</evidence>
<evidence type="ECO:0000256" key="3">
    <source>
        <dbReference type="ARBA" id="ARBA00022475"/>
    </source>
</evidence>
<sequence length="272" mass="30714">MHKYLNWRHIPLLMVTAVSIGPLLLLFSNALKSREEFTKNPFGFPSKLVFQNLVDAWEKGSYGQAFLNSLIVGLSCIIIICICAGLAAYALSKLQFKGSNTMMGILLFILSIPMGLFLVPLFFIWKNLNLMDSLFGIILIYSAIFLPFNIFLLRSFFVAIPNELLDSARVDGCNEMQVIYKIMMPLARPAFLTVMLLVGLWTWNEFFFANAFLQTEELKTVATRFLVFTGRFSSDWTMMSAAGVITILPITVIFLILQRRFIEGITEGSVKG</sequence>
<dbReference type="Gene3D" id="1.10.3720.10">
    <property type="entry name" value="MetI-like"/>
    <property type="match status" value="1"/>
</dbReference>
<dbReference type="PROSITE" id="PS50928">
    <property type="entry name" value="ABC_TM1"/>
    <property type="match status" value="1"/>
</dbReference>
<reference evidence="9 10" key="1">
    <citation type="submission" date="2017-11" db="EMBL/GenBank/DDBJ databases">
        <title>Comparitive Functional Genomics of Dry Heat Resistant strains isolated from the Viking Spacecraft.</title>
        <authorList>
            <person name="Seuylemezian A."/>
            <person name="Cooper K."/>
            <person name="Vaishampayan P."/>
        </authorList>
    </citation>
    <scope>NUCLEOTIDE SEQUENCE [LARGE SCALE GENOMIC DNA]</scope>
    <source>
        <strain evidence="9 10">V32-6</strain>
    </source>
</reference>
<evidence type="ECO:0000313" key="9">
    <source>
        <dbReference type="EMBL" id="PLS09631.1"/>
    </source>
</evidence>
<feature type="transmembrane region" description="Helical" evidence="7">
    <location>
        <begin position="236"/>
        <end position="257"/>
    </location>
</feature>
<evidence type="ECO:0000256" key="7">
    <source>
        <dbReference type="RuleBase" id="RU363032"/>
    </source>
</evidence>
<feature type="transmembrane region" description="Helical" evidence="7">
    <location>
        <begin position="137"/>
        <end position="157"/>
    </location>
</feature>
<organism evidence="9 10">
    <name type="scientific">Neobacillus cucumis</name>
    <dbReference type="NCBI Taxonomy" id="1740721"/>
    <lineage>
        <taxon>Bacteria</taxon>
        <taxon>Bacillati</taxon>
        <taxon>Bacillota</taxon>
        <taxon>Bacilli</taxon>
        <taxon>Bacillales</taxon>
        <taxon>Bacillaceae</taxon>
        <taxon>Neobacillus</taxon>
    </lineage>
</organism>
<dbReference type="RefSeq" id="WP_101646214.1">
    <property type="nucleotide sequence ID" value="NZ_PGVE01000012.1"/>
</dbReference>
<name>A0A2N5HVU2_9BACI</name>
<proteinExistence type="inferred from homology"/>